<accession>A0A0B6Y348</accession>
<proteinExistence type="predicted"/>
<evidence type="ECO:0000256" key="1">
    <source>
        <dbReference type="SAM" id="MobiDB-lite"/>
    </source>
</evidence>
<feature type="non-terminal residue" evidence="2">
    <location>
        <position position="93"/>
    </location>
</feature>
<feature type="compositionally biased region" description="Polar residues" evidence="1">
    <location>
        <begin position="65"/>
        <end position="81"/>
    </location>
</feature>
<feature type="non-terminal residue" evidence="2">
    <location>
        <position position="1"/>
    </location>
</feature>
<organism evidence="2">
    <name type="scientific">Arion vulgaris</name>
    <dbReference type="NCBI Taxonomy" id="1028688"/>
    <lineage>
        <taxon>Eukaryota</taxon>
        <taxon>Metazoa</taxon>
        <taxon>Spiralia</taxon>
        <taxon>Lophotrochozoa</taxon>
        <taxon>Mollusca</taxon>
        <taxon>Gastropoda</taxon>
        <taxon>Heterobranchia</taxon>
        <taxon>Euthyneura</taxon>
        <taxon>Panpulmonata</taxon>
        <taxon>Eupulmonata</taxon>
        <taxon>Stylommatophora</taxon>
        <taxon>Helicina</taxon>
        <taxon>Arionoidea</taxon>
        <taxon>Arionidae</taxon>
        <taxon>Arion</taxon>
    </lineage>
</organism>
<name>A0A0B6Y348_9EUPU</name>
<dbReference type="EMBL" id="HACG01003648">
    <property type="protein sequence ID" value="CEK50513.1"/>
    <property type="molecule type" value="Transcribed_RNA"/>
</dbReference>
<sequence length="93" mass="9692">PLSPAHVGNIGFEMHNRNASGVSPSNPPQSVYPVTDIDDDLPPPPPPSPPPPPHIGFEAHEATPSKRSLSGITNKGFQGDSNVVPGLEKNVSV</sequence>
<reference evidence="2" key="1">
    <citation type="submission" date="2014-12" db="EMBL/GenBank/DDBJ databases">
        <title>Insight into the proteome of Arion vulgaris.</title>
        <authorList>
            <person name="Aradska J."/>
            <person name="Bulat T."/>
            <person name="Smidak R."/>
            <person name="Sarate P."/>
            <person name="Gangsoo J."/>
            <person name="Sialana F."/>
            <person name="Bilban M."/>
            <person name="Lubec G."/>
        </authorList>
    </citation>
    <scope>NUCLEOTIDE SEQUENCE</scope>
    <source>
        <tissue evidence="2">Skin</tissue>
    </source>
</reference>
<feature type="region of interest" description="Disordered" evidence="1">
    <location>
        <begin position="1"/>
        <end position="93"/>
    </location>
</feature>
<protein>
    <submittedName>
        <fullName evidence="2">Uncharacterized protein</fullName>
    </submittedName>
</protein>
<feature type="compositionally biased region" description="Pro residues" evidence="1">
    <location>
        <begin position="42"/>
        <end position="54"/>
    </location>
</feature>
<dbReference type="AlphaFoldDB" id="A0A0B6Y348"/>
<gene>
    <name evidence="2" type="primary">ORF10961</name>
</gene>
<evidence type="ECO:0000313" key="2">
    <source>
        <dbReference type="EMBL" id="CEK50513.1"/>
    </source>
</evidence>